<evidence type="ECO:0000256" key="14">
    <source>
        <dbReference type="ARBA" id="ARBA00030211"/>
    </source>
</evidence>
<evidence type="ECO:0000256" key="10">
    <source>
        <dbReference type="ARBA" id="ARBA00023002"/>
    </source>
</evidence>
<evidence type="ECO:0000256" key="9">
    <source>
        <dbReference type="ARBA" id="ARBA00022989"/>
    </source>
</evidence>
<evidence type="ECO:0000256" key="8">
    <source>
        <dbReference type="ARBA" id="ARBA00022982"/>
    </source>
</evidence>
<evidence type="ECO:0000256" key="2">
    <source>
        <dbReference type="ARBA" id="ARBA00008079"/>
    </source>
</evidence>
<keyword evidence="6" id="KW-1003">Cell membrane</keyword>
<evidence type="ECO:0000256" key="1">
    <source>
        <dbReference type="ARBA" id="ARBA00004651"/>
    </source>
</evidence>
<dbReference type="Proteomes" id="UP000678276">
    <property type="component" value="Unassembled WGS sequence"/>
</dbReference>
<evidence type="ECO:0000256" key="13">
    <source>
        <dbReference type="ARBA" id="ARBA00030071"/>
    </source>
</evidence>
<comment type="caution">
    <text evidence="19">The sequence shown here is derived from an EMBL/GenBank/DDBJ whole genome shotgun (WGS) entry which is preliminary data.</text>
</comment>
<feature type="compositionally biased region" description="Basic and acidic residues" evidence="17">
    <location>
        <begin position="9"/>
        <end position="22"/>
    </location>
</feature>
<name>A0ABS4BL78_9HYPH</name>
<comment type="subcellular location">
    <subcellularLocation>
        <location evidence="1">Cell membrane</location>
        <topology evidence="1">Multi-pass membrane protein</topology>
    </subcellularLocation>
</comment>
<evidence type="ECO:0000256" key="18">
    <source>
        <dbReference type="SAM" id="Phobius"/>
    </source>
</evidence>
<evidence type="ECO:0000256" key="11">
    <source>
        <dbReference type="ARBA" id="ARBA00023136"/>
    </source>
</evidence>
<dbReference type="PANTHER" id="PTHR36835:SF1">
    <property type="entry name" value="CYTOCHROME BO(3) UBIQUINOL OXIDASE SUBUNIT 4"/>
    <property type="match status" value="1"/>
</dbReference>
<organism evidence="19 20">
    <name type="scientific">Jiella mangrovi</name>
    <dbReference type="NCBI Taxonomy" id="2821407"/>
    <lineage>
        <taxon>Bacteria</taxon>
        <taxon>Pseudomonadati</taxon>
        <taxon>Pseudomonadota</taxon>
        <taxon>Alphaproteobacteria</taxon>
        <taxon>Hyphomicrobiales</taxon>
        <taxon>Aurantimonadaceae</taxon>
        <taxon>Jiella</taxon>
    </lineage>
</organism>
<feature type="transmembrane region" description="Helical" evidence="18">
    <location>
        <begin position="56"/>
        <end position="79"/>
    </location>
</feature>
<evidence type="ECO:0000256" key="6">
    <source>
        <dbReference type="ARBA" id="ARBA00022475"/>
    </source>
</evidence>
<evidence type="ECO:0000256" key="17">
    <source>
        <dbReference type="SAM" id="MobiDB-lite"/>
    </source>
</evidence>
<feature type="region of interest" description="Disordered" evidence="17">
    <location>
        <begin position="136"/>
        <end position="185"/>
    </location>
</feature>
<keyword evidence="10" id="KW-0560">Oxidoreductase</keyword>
<dbReference type="EMBL" id="JAGJCF010000016">
    <property type="protein sequence ID" value="MBP0617492.1"/>
    <property type="molecule type" value="Genomic_DNA"/>
</dbReference>
<comment type="similarity">
    <text evidence="2">Belongs to the cytochrome c oxidase bacterial subunit 4 family.</text>
</comment>
<keyword evidence="8" id="KW-0249">Electron transport</keyword>
<evidence type="ECO:0000256" key="16">
    <source>
        <dbReference type="ARBA" id="ARBA00032185"/>
    </source>
</evidence>
<evidence type="ECO:0000256" key="4">
    <source>
        <dbReference type="ARBA" id="ARBA00014689"/>
    </source>
</evidence>
<feature type="transmembrane region" description="Helical" evidence="18">
    <location>
        <begin position="91"/>
        <end position="113"/>
    </location>
</feature>
<evidence type="ECO:0000256" key="7">
    <source>
        <dbReference type="ARBA" id="ARBA00022692"/>
    </source>
</evidence>
<keyword evidence="7 18" id="KW-0812">Transmembrane</keyword>
<dbReference type="NCBIfam" id="TIGR02847">
    <property type="entry name" value="CyoD"/>
    <property type="match status" value="1"/>
</dbReference>
<evidence type="ECO:0000256" key="12">
    <source>
        <dbReference type="ARBA" id="ARBA00025694"/>
    </source>
</evidence>
<dbReference type="InterPro" id="IPR014210">
    <property type="entry name" value="Cyt_o_ubiqinol_oxidase_su4"/>
</dbReference>
<dbReference type="PANTHER" id="PTHR36835">
    <property type="entry name" value="CYTOCHROME BO(3) UBIQUINOL OXIDASE SUBUNIT 4"/>
    <property type="match status" value="1"/>
</dbReference>
<dbReference type="InterPro" id="IPR005171">
    <property type="entry name" value="Cyt_c_oxidase_su4_prok"/>
</dbReference>
<feature type="region of interest" description="Disordered" evidence="17">
    <location>
        <begin position="1"/>
        <end position="23"/>
    </location>
</feature>
<keyword evidence="11 18" id="KW-0472">Membrane</keyword>
<keyword evidence="5" id="KW-0813">Transport</keyword>
<feature type="compositionally biased region" description="Low complexity" evidence="17">
    <location>
        <begin position="148"/>
        <end position="160"/>
    </location>
</feature>
<reference evidence="19 20" key="1">
    <citation type="submission" date="2021-04" db="EMBL/GenBank/DDBJ databases">
        <title>Whole genome sequence of Jiella sp. KSK16Y-1.</title>
        <authorList>
            <person name="Tuo L."/>
        </authorList>
    </citation>
    <scope>NUCLEOTIDE SEQUENCE [LARGE SCALE GENOMIC DNA]</scope>
    <source>
        <strain evidence="19 20">KSK16Y-1</strain>
    </source>
</reference>
<dbReference type="InterPro" id="IPR050968">
    <property type="entry name" value="Cytochrome_c_oxidase_bac_sub4"/>
</dbReference>
<keyword evidence="20" id="KW-1185">Reference proteome</keyword>
<proteinExistence type="inferred from homology"/>
<protein>
    <recommendedName>
        <fullName evidence="4">Cytochrome bo(3) ubiquinol oxidase subunit 4</fullName>
    </recommendedName>
    <alternativeName>
        <fullName evidence="16">Cytochrome o ubiquinol oxidase subunit 4</fullName>
    </alternativeName>
    <alternativeName>
        <fullName evidence="13">Oxidase bo(3) subunit 4</fullName>
    </alternativeName>
    <alternativeName>
        <fullName evidence="14">Ubiquinol oxidase polypeptide IV</fullName>
    </alternativeName>
    <alternativeName>
        <fullName evidence="15">Ubiquinol oxidase subunit 4</fullName>
    </alternativeName>
</protein>
<evidence type="ECO:0000256" key="3">
    <source>
        <dbReference type="ARBA" id="ARBA00011700"/>
    </source>
</evidence>
<evidence type="ECO:0000256" key="5">
    <source>
        <dbReference type="ARBA" id="ARBA00022448"/>
    </source>
</evidence>
<gene>
    <name evidence="19" type="primary">cyoD</name>
    <name evidence="19" type="ORF">J6595_18035</name>
</gene>
<accession>A0ABS4BL78</accession>
<evidence type="ECO:0000313" key="19">
    <source>
        <dbReference type="EMBL" id="MBP0617492.1"/>
    </source>
</evidence>
<sequence length="185" mass="19461">MSSASHATNSHDEAHGHHEGGESHSTISGYLTGFVLSVVLTVIPFWLVMARPIEDGVLTSILVIFLAVAQIFVHMVYFLHMDAKSEGGWTVMALIFTVVLLVITISGSLWVMYHLNQNMMPMGGMHMEDGEMEMNAGGAGHMIPRNEPASAPADGASGAQSNGGGGTMQGVDMGSSTAPASHGDH</sequence>
<keyword evidence="9 18" id="KW-1133">Transmembrane helix</keyword>
<comment type="subunit">
    <text evidence="3">Heterooctamer of two A chains, two B chains, two C chains and two D chains.</text>
</comment>
<evidence type="ECO:0000313" key="20">
    <source>
        <dbReference type="Proteomes" id="UP000678276"/>
    </source>
</evidence>
<dbReference type="Pfam" id="PF03626">
    <property type="entry name" value="COX4_pro"/>
    <property type="match status" value="1"/>
</dbReference>
<evidence type="ECO:0000256" key="15">
    <source>
        <dbReference type="ARBA" id="ARBA00031887"/>
    </source>
</evidence>
<feature type="transmembrane region" description="Helical" evidence="18">
    <location>
        <begin position="27"/>
        <end position="49"/>
    </location>
</feature>
<comment type="function">
    <text evidence="12">Cytochrome bo(3) ubiquinol terminal oxidase is the component of the aerobic respiratory chain of E.coli that predominates when cells are grown at high aeration. Has proton pump activity across the membrane in addition to electron transfer, pumping 2 protons/electron.</text>
</comment>